<organism evidence="2 3">
    <name type="scientific">Kitasatospora terrestris</name>
    <dbReference type="NCBI Taxonomy" id="258051"/>
    <lineage>
        <taxon>Bacteria</taxon>
        <taxon>Bacillati</taxon>
        <taxon>Actinomycetota</taxon>
        <taxon>Actinomycetes</taxon>
        <taxon>Kitasatosporales</taxon>
        <taxon>Streptomycetaceae</taxon>
        <taxon>Kitasatospora</taxon>
    </lineage>
</organism>
<comment type="caution">
    <text evidence="2">The sequence shown here is derived from an EMBL/GenBank/DDBJ whole genome shotgun (WGS) entry which is preliminary data.</text>
</comment>
<evidence type="ECO:0000313" key="2">
    <source>
        <dbReference type="EMBL" id="GAA4830534.1"/>
    </source>
</evidence>
<accession>A0ABP9DB54</accession>
<dbReference type="EMBL" id="BAABIS010000001">
    <property type="protein sequence ID" value="GAA4830534.1"/>
    <property type="molecule type" value="Genomic_DNA"/>
</dbReference>
<proteinExistence type="predicted"/>
<dbReference type="Proteomes" id="UP001501752">
    <property type="component" value="Unassembled WGS sequence"/>
</dbReference>
<keyword evidence="3" id="KW-1185">Reference proteome</keyword>
<evidence type="ECO:0000313" key="3">
    <source>
        <dbReference type="Proteomes" id="UP001501752"/>
    </source>
</evidence>
<feature type="transmembrane region" description="Helical" evidence="1">
    <location>
        <begin position="7"/>
        <end position="34"/>
    </location>
</feature>
<gene>
    <name evidence="2" type="ORF">GCM10023235_00650</name>
</gene>
<dbReference type="InterPro" id="IPR046134">
    <property type="entry name" value="DUF6131"/>
</dbReference>
<dbReference type="Pfam" id="PF19626">
    <property type="entry name" value="DUF6131"/>
    <property type="match status" value="1"/>
</dbReference>
<sequence>MGGPVSVHLLLLFTAHLVEATVIVLGVILLIIGFVTGISILWTIGIILAVIGLILWVAGALGHAVGGRRHYY</sequence>
<protein>
    <submittedName>
        <fullName evidence="2">Uncharacterized protein</fullName>
    </submittedName>
</protein>
<keyword evidence="1" id="KW-0812">Transmembrane</keyword>
<keyword evidence="1" id="KW-0472">Membrane</keyword>
<evidence type="ECO:0000256" key="1">
    <source>
        <dbReference type="SAM" id="Phobius"/>
    </source>
</evidence>
<keyword evidence="1" id="KW-1133">Transmembrane helix</keyword>
<feature type="transmembrane region" description="Helical" evidence="1">
    <location>
        <begin position="40"/>
        <end position="62"/>
    </location>
</feature>
<name>A0ABP9DB54_9ACTN</name>
<reference evidence="3" key="1">
    <citation type="journal article" date="2019" name="Int. J. Syst. Evol. Microbiol.">
        <title>The Global Catalogue of Microorganisms (GCM) 10K type strain sequencing project: providing services to taxonomists for standard genome sequencing and annotation.</title>
        <authorList>
            <consortium name="The Broad Institute Genomics Platform"/>
            <consortium name="The Broad Institute Genome Sequencing Center for Infectious Disease"/>
            <person name="Wu L."/>
            <person name="Ma J."/>
        </authorList>
    </citation>
    <scope>NUCLEOTIDE SEQUENCE [LARGE SCALE GENOMIC DNA]</scope>
    <source>
        <strain evidence="3">JCM 13006</strain>
    </source>
</reference>